<accession>A0A3B0BXY6</accession>
<reference evidence="2 3" key="1">
    <citation type="journal article" date="2015" name="Antonie Van Leeuwenhoek">
        <title>Streptomyces klenkii sp. nov., isolated from deep marine sediment.</title>
        <authorList>
            <person name="Veyisoglu A."/>
            <person name="Sahin N."/>
        </authorList>
    </citation>
    <scope>NUCLEOTIDE SEQUENCE [LARGE SCALE GENOMIC DNA]</scope>
    <source>
        <strain evidence="2 3">KCTC 29202</strain>
    </source>
</reference>
<proteinExistence type="predicted"/>
<evidence type="ECO:0000313" key="3">
    <source>
        <dbReference type="Proteomes" id="UP000270343"/>
    </source>
</evidence>
<keyword evidence="3" id="KW-1185">Reference proteome</keyword>
<evidence type="ECO:0008006" key="4">
    <source>
        <dbReference type="Google" id="ProtNLM"/>
    </source>
</evidence>
<gene>
    <name evidence="2" type="ORF">D7231_01055</name>
</gene>
<organism evidence="2 3">
    <name type="scientific">Streptomyces klenkii</name>
    <dbReference type="NCBI Taxonomy" id="1420899"/>
    <lineage>
        <taxon>Bacteria</taxon>
        <taxon>Bacillati</taxon>
        <taxon>Actinomycetota</taxon>
        <taxon>Actinomycetes</taxon>
        <taxon>Kitasatosporales</taxon>
        <taxon>Streptomycetaceae</taxon>
        <taxon>Streptomyces</taxon>
    </lineage>
</organism>
<evidence type="ECO:0000256" key="1">
    <source>
        <dbReference type="SAM" id="SignalP"/>
    </source>
</evidence>
<evidence type="ECO:0000313" key="2">
    <source>
        <dbReference type="EMBL" id="RKN77361.1"/>
    </source>
</evidence>
<dbReference type="RefSeq" id="WP_120752975.1">
    <property type="nucleotide sequence ID" value="NZ_JBFADQ010000052.1"/>
</dbReference>
<comment type="caution">
    <text evidence="2">The sequence shown here is derived from an EMBL/GenBank/DDBJ whole genome shotgun (WGS) entry which is preliminary data.</text>
</comment>
<dbReference type="EMBL" id="RBAM01000001">
    <property type="protein sequence ID" value="RKN77361.1"/>
    <property type="molecule type" value="Genomic_DNA"/>
</dbReference>
<keyword evidence="1" id="KW-0732">Signal</keyword>
<feature type="chain" id="PRO_5017392280" description="Proteinase inhibitor I42 chagasin domain-containing protein" evidence="1">
    <location>
        <begin position="28"/>
        <end position="135"/>
    </location>
</feature>
<dbReference type="AlphaFoldDB" id="A0A3B0BXY6"/>
<feature type="signal peptide" evidence="1">
    <location>
        <begin position="1"/>
        <end position="27"/>
    </location>
</feature>
<dbReference type="OrthoDB" id="4288208at2"/>
<dbReference type="Proteomes" id="UP000270343">
    <property type="component" value="Unassembled WGS sequence"/>
</dbReference>
<protein>
    <recommendedName>
        <fullName evidence="4">Proteinase inhibitor I42 chagasin domain-containing protein</fullName>
    </recommendedName>
</protein>
<sequence>MLGRTLLAVTALTAALVIPSAAPDADAAALAAATLINESDGRTLSFPVGQEIKVRLQAVRRNGEMWTWSTPAVSATDVLDRTAGRTTPNGGAAADIRVAGPGRSYITAQRTCTSTRQGHQCGSASREWRVTVDAH</sequence>
<name>A0A3B0BXY6_9ACTN</name>